<feature type="compositionally biased region" description="Gly residues" evidence="1">
    <location>
        <begin position="1"/>
        <end position="11"/>
    </location>
</feature>
<feature type="transmembrane region" description="Helical" evidence="2">
    <location>
        <begin position="145"/>
        <end position="178"/>
    </location>
</feature>
<evidence type="ECO:0000256" key="2">
    <source>
        <dbReference type="SAM" id="Phobius"/>
    </source>
</evidence>
<name>A0A814KXA9_9BILA</name>
<reference evidence="3" key="1">
    <citation type="submission" date="2021-02" db="EMBL/GenBank/DDBJ databases">
        <authorList>
            <person name="Nowell W R."/>
        </authorList>
    </citation>
    <scope>NUCLEOTIDE SEQUENCE</scope>
</reference>
<dbReference type="EMBL" id="CAJNOL010000422">
    <property type="protein sequence ID" value="CAF1057374.1"/>
    <property type="molecule type" value="Genomic_DNA"/>
</dbReference>
<organism evidence="3 4">
    <name type="scientific">Rotaria sordida</name>
    <dbReference type="NCBI Taxonomy" id="392033"/>
    <lineage>
        <taxon>Eukaryota</taxon>
        <taxon>Metazoa</taxon>
        <taxon>Spiralia</taxon>
        <taxon>Gnathifera</taxon>
        <taxon>Rotifera</taxon>
        <taxon>Eurotatoria</taxon>
        <taxon>Bdelloidea</taxon>
        <taxon>Philodinida</taxon>
        <taxon>Philodinidae</taxon>
        <taxon>Rotaria</taxon>
    </lineage>
</organism>
<keyword evidence="2" id="KW-1133">Transmembrane helix</keyword>
<feature type="transmembrane region" description="Helical" evidence="2">
    <location>
        <begin position="199"/>
        <end position="218"/>
    </location>
</feature>
<evidence type="ECO:0000313" key="3">
    <source>
        <dbReference type="EMBL" id="CAF1057374.1"/>
    </source>
</evidence>
<dbReference type="Proteomes" id="UP000663870">
    <property type="component" value="Unassembled WGS sequence"/>
</dbReference>
<accession>A0A814KXA9</accession>
<evidence type="ECO:0000313" key="4">
    <source>
        <dbReference type="Proteomes" id="UP000663870"/>
    </source>
</evidence>
<gene>
    <name evidence="3" type="ORF">JXQ802_LOCUS16981</name>
</gene>
<protein>
    <submittedName>
        <fullName evidence="3">Uncharacterized protein</fullName>
    </submittedName>
</protein>
<sequence>MLQAPGGGYTGPRGQYVPGAGGSRQIYRSSYIRPLGDRYGPRQILPPITPVGAGPGGTGALAGILGPIGGLTGCLCCLNTISIWGLFITAIPLTVFIELIFLQGQWLRDYRSRNGLNGADELVVPHMLLLLVLEPLTKTNDSLGAVLGPIGALAACSCCLIVTAIWGLFATMIALAVYTRGWADAVRQVNGLGSGAEQIFYSHALLIIVLCVYGYLGIRRAICSAN</sequence>
<feature type="region of interest" description="Disordered" evidence="1">
    <location>
        <begin position="1"/>
        <end position="22"/>
    </location>
</feature>
<evidence type="ECO:0000256" key="1">
    <source>
        <dbReference type="SAM" id="MobiDB-lite"/>
    </source>
</evidence>
<dbReference type="AlphaFoldDB" id="A0A814KXA9"/>
<keyword evidence="2" id="KW-0812">Transmembrane</keyword>
<keyword evidence="2" id="KW-0472">Membrane</keyword>
<comment type="caution">
    <text evidence="3">The sequence shown here is derived from an EMBL/GenBank/DDBJ whole genome shotgun (WGS) entry which is preliminary data.</text>
</comment>
<feature type="transmembrane region" description="Helical" evidence="2">
    <location>
        <begin position="81"/>
        <end position="102"/>
    </location>
</feature>
<keyword evidence="4" id="KW-1185">Reference proteome</keyword>
<proteinExistence type="predicted"/>